<dbReference type="InterPro" id="IPR002126">
    <property type="entry name" value="Cadherin-like_dom"/>
</dbReference>
<keyword evidence="8" id="KW-0325">Glycoprotein</keyword>
<feature type="domain" description="Cadherin" evidence="11">
    <location>
        <begin position="410"/>
        <end position="509"/>
    </location>
</feature>
<dbReference type="PANTHER" id="PTHR24027:SF438">
    <property type="entry name" value="CADHERIN 23"/>
    <property type="match status" value="1"/>
</dbReference>
<dbReference type="GO" id="GO:0045296">
    <property type="term" value="F:cadherin binding"/>
    <property type="evidence" value="ECO:0007669"/>
    <property type="project" value="TreeGrafter"/>
</dbReference>
<keyword evidence="4 9" id="KW-0106">Calcium</keyword>
<dbReference type="EnsemblMetazoa" id="CLYHEMT006278.2">
    <property type="protein sequence ID" value="CLYHEMP006278.2"/>
    <property type="gene ID" value="CLYHEMG006278"/>
</dbReference>
<evidence type="ECO:0000256" key="10">
    <source>
        <dbReference type="SAM" id="Phobius"/>
    </source>
</evidence>
<dbReference type="EnsemblMetazoa" id="CLYHEMT006278.3">
    <property type="protein sequence ID" value="CLYHEMP006278.3"/>
    <property type="gene ID" value="CLYHEMG006278"/>
</dbReference>
<dbReference type="SMART" id="SM00112">
    <property type="entry name" value="CA"/>
    <property type="match status" value="11"/>
</dbReference>
<dbReference type="GO" id="GO:0016342">
    <property type="term" value="C:catenin complex"/>
    <property type="evidence" value="ECO:0007669"/>
    <property type="project" value="TreeGrafter"/>
</dbReference>
<sequence>MNYTTTVPEDLPIGGLIIRVTANDLDGLQQIRYSLQDENEMVEINRFSGEIRTKKKLDFEQETKYELVVFVTDGKFNSNTTLTVHVSDVDDQGPVFEQTFYNASLVEGTYTDALFVTQLRVYDNESVNVDDTVTYSLKHDKEKPALRNGSFTIGNGTGGVYFTGEVDWEMVKELNLVFMATTTTFITSVLLHIQVVNINDNNPAFPQQVYRFTIPENAANETVLIKLHATDPDDDELSYNIISNDSIPFSINNDDELFVAGSLNREAKDCYTFQVEAEERDTVEHKKTFVEIHINITDINDNVPVFHEIRNVFQIKENNQVPYLIHTFLVTDPDLNDNGEIEFSLNGDDDCFHIDNNGTLICKCSFDREGKSSYQLNVVASDKGKLVERSASYPITIKVLDDDDNFPFCEPLQQSVYVVETRAVNTIITTINARDVDHNQTLAFQIVSGDLGDFLIDSESGEVSIKRELDREESGFYFITINVTDVSNQTTSCYLNITILDVNDNDPQFDHEIYYFNVTEERPSGVVVGRVRATDADSTEKLFYSLLDENNKFELNETTGIITTKRAIDREEKSSYTLMVQAADGGLNPRLGRAQVFVKVSDINDNPPYFLDDVIIEVGLDSTFRESRTVYHCQAFDKDEGANAEVVYQVVSPPPEWLEFNATDCGISLFSLPNVTEELIIISATNTEPPFENATKELTITYKMIPNFSQKTYNINVTENTPSEEEIFQFELMNNAFVKENVSFTIAHGGVGNAFHFVNDKLFASKSLDRELRDSYEFIVSVQLIGAKDADFASVQIAVVDENDDPPKFTKDSIVSLTVFENTVIDIQPFTCTDDDAWPNDVIEYNMSESELFTINSRTGKLSLTRMLDYERDEHEMEVNITCRNTEFPYHTDIHSVYISLKDVNDNAPVFEKSVYRMELEENVQNGTLLNDFNAIDIDSGEDGMVSYQVEDDSSKSECFLIDGRSLLLKCGIDYEEVQQVKLKILAFDHGTPSLQSFADVIINIIDSNDHMPIIEKTMYRFSLDENKPNGTFVGKIDVSDADESEEPCQFCVIVEDDMKDLFEIDSKGNIYSKRIMDFEKDDTSFSFTIRAYQFPTWIGKEKNSLSVETNIGISLNDMNDNLPYFADNKAFKGISPEHSSGDSVFVVKAYDTDKSSVLSYAISSGNEDFFLDSKTGVIFPTTKYKVRADPQIYTLDIQASDSLHQAVLKLVFFTYNNSHLVEFETSANASQIQSQKQLLEKALTDLTSKQIFVQKIRPTNSKDKSNVMVFGFDQDSNTVMAENAIESLVHNKTVLNVLWLVKKRVVTSSLSDVEDEDNDRELLIGIIIGVCSLVVCFTIAAVYLWLRGEQRSNYQVNQSRQASQRREQRIQMQ</sequence>
<evidence type="ECO:0000259" key="11">
    <source>
        <dbReference type="PROSITE" id="PS50268"/>
    </source>
</evidence>
<evidence type="ECO:0000256" key="6">
    <source>
        <dbReference type="ARBA" id="ARBA00022989"/>
    </source>
</evidence>
<evidence type="ECO:0000256" key="8">
    <source>
        <dbReference type="ARBA" id="ARBA00023180"/>
    </source>
</evidence>
<dbReference type="FunFam" id="2.60.40.60:FF:000002">
    <property type="entry name" value="Protocadherin alpha 2"/>
    <property type="match status" value="1"/>
</dbReference>
<evidence type="ECO:0000256" key="4">
    <source>
        <dbReference type="ARBA" id="ARBA00022837"/>
    </source>
</evidence>
<dbReference type="PANTHER" id="PTHR24027">
    <property type="entry name" value="CADHERIN-23"/>
    <property type="match status" value="1"/>
</dbReference>
<evidence type="ECO:0000256" key="9">
    <source>
        <dbReference type="PROSITE-ProRule" id="PRU00043"/>
    </source>
</evidence>
<comment type="subcellular location">
    <subcellularLocation>
        <location evidence="1">Membrane</location>
        <topology evidence="1">Single-pass membrane protein</topology>
    </subcellularLocation>
</comment>
<feature type="domain" description="Cadherin" evidence="11">
    <location>
        <begin position="1016"/>
        <end position="1126"/>
    </location>
</feature>
<feature type="domain" description="Cadherin" evidence="11">
    <location>
        <begin position="206"/>
        <end position="306"/>
    </location>
</feature>
<evidence type="ECO:0000256" key="7">
    <source>
        <dbReference type="ARBA" id="ARBA00023136"/>
    </source>
</evidence>
<evidence type="ECO:0000313" key="13">
    <source>
        <dbReference type="Proteomes" id="UP000594262"/>
    </source>
</evidence>
<name>A0A7M5VA77_9CNID</name>
<dbReference type="PRINTS" id="PR00205">
    <property type="entry name" value="CADHERIN"/>
</dbReference>
<organism evidence="12 13">
    <name type="scientific">Clytia hemisphaerica</name>
    <dbReference type="NCBI Taxonomy" id="252671"/>
    <lineage>
        <taxon>Eukaryota</taxon>
        <taxon>Metazoa</taxon>
        <taxon>Cnidaria</taxon>
        <taxon>Hydrozoa</taxon>
        <taxon>Hydroidolina</taxon>
        <taxon>Leptothecata</taxon>
        <taxon>Obeliida</taxon>
        <taxon>Clytiidae</taxon>
        <taxon>Clytia</taxon>
    </lineage>
</organism>
<keyword evidence="7 10" id="KW-0472">Membrane</keyword>
<evidence type="ECO:0000313" key="12">
    <source>
        <dbReference type="EnsemblMetazoa" id="CLYHEMP006278.2"/>
    </source>
</evidence>
<keyword evidence="5" id="KW-0130">Cell adhesion</keyword>
<protein>
    <recommendedName>
        <fullName evidence="11">Cadherin domain-containing protein</fullName>
    </recommendedName>
</protein>
<keyword evidence="3" id="KW-0677">Repeat</keyword>
<evidence type="ECO:0000256" key="1">
    <source>
        <dbReference type="ARBA" id="ARBA00004167"/>
    </source>
</evidence>
<evidence type="ECO:0000256" key="2">
    <source>
        <dbReference type="ARBA" id="ARBA00022692"/>
    </source>
</evidence>
<dbReference type="InterPro" id="IPR020894">
    <property type="entry name" value="Cadherin_CS"/>
</dbReference>
<keyword evidence="6 10" id="KW-1133">Transmembrane helix</keyword>
<dbReference type="Proteomes" id="UP000594262">
    <property type="component" value="Unplaced"/>
</dbReference>
<dbReference type="GO" id="GO:0031175">
    <property type="term" value="P:neuron projection development"/>
    <property type="evidence" value="ECO:0007669"/>
    <property type="project" value="TreeGrafter"/>
</dbReference>
<keyword evidence="2 10" id="KW-0812">Transmembrane</keyword>
<dbReference type="GO" id="GO:0005509">
    <property type="term" value="F:calcium ion binding"/>
    <property type="evidence" value="ECO:0007669"/>
    <property type="project" value="UniProtKB-UniRule"/>
</dbReference>
<feature type="domain" description="Cadherin" evidence="11">
    <location>
        <begin position="811"/>
        <end position="911"/>
    </location>
</feature>
<dbReference type="SUPFAM" id="SSF49313">
    <property type="entry name" value="Cadherin-like"/>
    <property type="match status" value="12"/>
</dbReference>
<feature type="domain" description="Cadherin" evidence="11">
    <location>
        <begin position="510"/>
        <end position="610"/>
    </location>
</feature>
<dbReference type="GO" id="GO:0007156">
    <property type="term" value="P:homophilic cell adhesion via plasma membrane adhesion molecules"/>
    <property type="evidence" value="ECO:0007669"/>
    <property type="project" value="InterPro"/>
</dbReference>
<dbReference type="PROSITE" id="PS00232">
    <property type="entry name" value="CADHERIN_1"/>
    <property type="match status" value="4"/>
</dbReference>
<dbReference type="OrthoDB" id="6252479at2759"/>
<feature type="domain" description="Cadherin" evidence="11">
    <location>
        <begin position="709"/>
        <end position="809"/>
    </location>
</feature>
<feature type="transmembrane region" description="Helical" evidence="10">
    <location>
        <begin position="1323"/>
        <end position="1347"/>
    </location>
</feature>
<dbReference type="Gene3D" id="2.60.40.60">
    <property type="entry name" value="Cadherins"/>
    <property type="match status" value="12"/>
</dbReference>
<dbReference type="CDD" id="cd11304">
    <property type="entry name" value="Cadherin_repeat"/>
    <property type="match status" value="10"/>
</dbReference>
<feature type="domain" description="Cadherin" evidence="11">
    <location>
        <begin position="307"/>
        <end position="409"/>
    </location>
</feature>
<feature type="domain" description="Cadherin" evidence="11">
    <location>
        <begin position="1135"/>
        <end position="1224"/>
    </location>
</feature>
<accession>A0A7M5VA77</accession>
<dbReference type="GO" id="GO:0008013">
    <property type="term" value="F:beta-catenin binding"/>
    <property type="evidence" value="ECO:0007669"/>
    <property type="project" value="TreeGrafter"/>
</dbReference>
<dbReference type="GO" id="GO:0016477">
    <property type="term" value="P:cell migration"/>
    <property type="evidence" value="ECO:0007669"/>
    <property type="project" value="TreeGrafter"/>
</dbReference>
<reference evidence="12" key="1">
    <citation type="submission" date="2021-01" db="UniProtKB">
        <authorList>
            <consortium name="EnsemblMetazoa"/>
        </authorList>
    </citation>
    <scope>IDENTIFICATION</scope>
</reference>
<feature type="domain" description="Cadherin" evidence="11">
    <location>
        <begin position="3"/>
        <end position="96"/>
    </location>
</feature>
<evidence type="ECO:0000256" key="3">
    <source>
        <dbReference type="ARBA" id="ARBA00022737"/>
    </source>
</evidence>
<dbReference type="InterPro" id="IPR039808">
    <property type="entry name" value="Cadherin"/>
</dbReference>
<dbReference type="FunFam" id="2.60.40.60:FF:000020">
    <property type="entry name" value="Dachsous cadherin-related 1b"/>
    <property type="match status" value="1"/>
</dbReference>
<feature type="domain" description="Cadherin" evidence="11">
    <location>
        <begin position="97"/>
        <end position="205"/>
    </location>
</feature>
<proteinExistence type="predicted"/>
<dbReference type="PROSITE" id="PS50268">
    <property type="entry name" value="CADHERIN_2"/>
    <property type="match status" value="11"/>
</dbReference>
<feature type="domain" description="Cadherin" evidence="11">
    <location>
        <begin position="912"/>
        <end position="1015"/>
    </location>
</feature>
<evidence type="ECO:0000256" key="5">
    <source>
        <dbReference type="ARBA" id="ARBA00022889"/>
    </source>
</evidence>
<dbReference type="InterPro" id="IPR015919">
    <property type="entry name" value="Cadherin-like_sf"/>
</dbReference>
<dbReference type="Pfam" id="PF00028">
    <property type="entry name" value="Cadherin"/>
    <property type="match status" value="7"/>
</dbReference>
<keyword evidence="13" id="KW-1185">Reference proteome</keyword>